<dbReference type="RefSeq" id="WP_015785808.1">
    <property type="nucleotide sequence ID" value="NZ_CALJZO010000120.1"/>
</dbReference>
<dbReference type="InterPro" id="IPR009078">
    <property type="entry name" value="Ferritin-like_SF"/>
</dbReference>
<organism evidence="3 4">
    <name type="scientific">Saccharomonospora viridis</name>
    <dbReference type="NCBI Taxonomy" id="1852"/>
    <lineage>
        <taxon>Bacteria</taxon>
        <taxon>Bacillati</taxon>
        <taxon>Actinomycetota</taxon>
        <taxon>Actinomycetes</taxon>
        <taxon>Pseudonocardiales</taxon>
        <taxon>Pseudonocardiaceae</taxon>
        <taxon>Saccharomonospora</taxon>
    </lineage>
</organism>
<dbReference type="OMA" id="GANCAAY"/>
<keyword evidence="1" id="KW-0732">Signal</keyword>
<dbReference type="SUPFAM" id="SSF47240">
    <property type="entry name" value="Ferritin-like"/>
    <property type="match status" value="1"/>
</dbReference>
<evidence type="ECO:0000313" key="4">
    <source>
        <dbReference type="Proteomes" id="UP000030848"/>
    </source>
</evidence>
<dbReference type="AlphaFoldDB" id="A0A837DA32"/>
<name>A0A837DA32_9PSEU</name>
<comment type="caution">
    <text evidence="3">The sequence shown here is derived from an EMBL/GenBank/DDBJ whole genome shotgun (WGS) entry which is preliminary data.</text>
</comment>
<evidence type="ECO:0000259" key="2">
    <source>
        <dbReference type="Pfam" id="PF14530"/>
    </source>
</evidence>
<gene>
    <name evidence="3" type="ORF">MINT15_28380</name>
</gene>
<sequence length="323" mass="34050">MTFRSARSVLNRRALLRMAAFTALAIPTASGLAACTSGYDDAPDPLRPLWLRASADAKAAEALAASAPESADLARELATIRSAHAEVLRMEVERLNRPVPENGDPAPGATVDGIDALWTRIAEAREEALRLVDSVPRYRAGLVGAVSAGCAAAQQLGTDGLEPEPALLGKDSIDSLDDDSVTALQSALAAEHAAIWVYGLARAFLGSGYENGITRGERAHINRRDACQRVLSEAGHTPRPTEPAYVLPEEVTDETSAALAVATAESDAATAWHGVLERTDDKTVRTLAVKCLTGAATRGVHWRREAGLQPAVPPLPGREDTAS</sequence>
<dbReference type="EMBL" id="JRZE01000006">
    <property type="protein sequence ID" value="KHF42636.1"/>
    <property type="molecule type" value="Genomic_DNA"/>
</dbReference>
<accession>A0A837DA32</accession>
<dbReference type="CDD" id="cd00657">
    <property type="entry name" value="Ferritin_like"/>
    <property type="match status" value="1"/>
</dbReference>
<feature type="domain" description="DUF4439" evidence="2">
    <location>
        <begin position="183"/>
        <end position="319"/>
    </location>
</feature>
<evidence type="ECO:0000313" key="3">
    <source>
        <dbReference type="EMBL" id="KHF42636.1"/>
    </source>
</evidence>
<dbReference type="Proteomes" id="UP000030848">
    <property type="component" value="Unassembled WGS sequence"/>
</dbReference>
<proteinExistence type="predicted"/>
<protein>
    <recommendedName>
        <fullName evidence="2">DUF4439 domain-containing protein</fullName>
    </recommendedName>
</protein>
<dbReference type="InterPro" id="IPR012347">
    <property type="entry name" value="Ferritin-like"/>
</dbReference>
<dbReference type="Pfam" id="PF14530">
    <property type="entry name" value="DUF4439"/>
    <property type="match status" value="1"/>
</dbReference>
<evidence type="ECO:0000256" key="1">
    <source>
        <dbReference type="SAM" id="SignalP"/>
    </source>
</evidence>
<dbReference type="Gene3D" id="1.20.1260.10">
    <property type="match status" value="1"/>
</dbReference>
<feature type="chain" id="PRO_5038854155" description="DUF4439 domain-containing protein" evidence="1">
    <location>
        <begin position="26"/>
        <end position="323"/>
    </location>
</feature>
<reference evidence="3 4" key="1">
    <citation type="submission" date="2014-10" db="EMBL/GenBank/DDBJ databases">
        <title>Genome sequence of Micropolyspora internatus JCM3315.</title>
        <authorList>
            <person name="Shin S.-K."/>
            <person name="Yi H."/>
        </authorList>
    </citation>
    <scope>NUCLEOTIDE SEQUENCE [LARGE SCALE GENOMIC DNA]</scope>
    <source>
        <strain evidence="3 4">JCM 3315</strain>
    </source>
</reference>
<feature type="signal peptide" evidence="1">
    <location>
        <begin position="1"/>
        <end position="25"/>
    </location>
</feature>
<dbReference type="InterPro" id="IPR029447">
    <property type="entry name" value="DUF4439"/>
</dbReference>
<dbReference type="PROSITE" id="PS51257">
    <property type="entry name" value="PROKAR_LIPOPROTEIN"/>
    <property type="match status" value="1"/>
</dbReference>